<comment type="similarity">
    <text evidence="1">Belongs to the PhzF family.</text>
</comment>
<sequence>MSSHAPLSLRAPATISLVSVFPAGDNGGNPAPIVLDADAMTSGEMRAVAAHYGHESAFVMNARAPENAWRFRFFVPNHEMEMCGHATLGALWVLRRGGRWDGSPVTIETLSGRVQGRLAADGEHIEVSQPAGRTEPVVDASAIAAICATLRIAPDDIALEGVCNAATSRVKTLVPLRSIAQLQALCPDFTTLLATCDAIGSTGLYPCAREAVEDGHALPVLQARQFPRSSGYPEDAATGIAAAALLYGARRYGWLAPGERGVVVRQGVAMGRPSAITVTLRDALDASAGCWISGDVHAI</sequence>
<dbReference type="GO" id="GO:0016853">
    <property type="term" value="F:isomerase activity"/>
    <property type="evidence" value="ECO:0007669"/>
    <property type="project" value="UniProtKB-KW"/>
</dbReference>
<dbReference type="Gene3D" id="3.10.310.10">
    <property type="entry name" value="Diaminopimelate Epimerase, Chain A, domain 1"/>
    <property type="match status" value="2"/>
</dbReference>
<evidence type="ECO:0000313" key="4">
    <source>
        <dbReference type="EMBL" id="AKM29431.1"/>
    </source>
</evidence>
<dbReference type="NCBIfam" id="TIGR00654">
    <property type="entry name" value="PhzF_family"/>
    <property type="match status" value="1"/>
</dbReference>
<dbReference type="PATRIC" id="fig|656179.3.peg.815"/>
<reference evidence="4" key="1">
    <citation type="submission" date="2016-06" db="EMBL/GenBank/DDBJ databases">
        <title>Complete Genome Sequence of Pandoraea faecigallinarum DSM-23572.</title>
        <authorList>
            <person name="Yong D."/>
            <person name="Ee R."/>
            <person name="Lim Y.-L."/>
            <person name="Yin W.-F."/>
            <person name="Chan K.-G."/>
        </authorList>
    </citation>
    <scope>NUCLEOTIDE SEQUENCE</scope>
    <source>
        <strain evidence="4">DSM 23572</strain>
    </source>
</reference>
<dbReference type="KEGG" id="pfg:AB870_03700"/>
<name>A0A0H3WS99_9BURK</name>
<evidence type="ECO:0000313" key="5">
    <source>
        <dbReference type="Proteomes" id="UP000035651"/>
    </source>
</evidence>
<keyword evidence="2" id="KW-0413">Isomerase</keyword>
<dbReference type="EMBL" id="CP011807">
    <property type="protein sequence ID" value="AKM29431.1"/>
    <property type="molecule type" value="Genomic_DNA"/>
</dbReference>
<accession>A0A0H3WS99</accession>
<dbReference type="Pfam" id="PF02567">
    <property type="entry name" value="PhzC-PhzF"/>
    <property type="match status" value="1"/>
</dbReference>
<dbReference type="OrthoDB" id="9788221at2"/>
<evidence type="ECO:0000256" key="2">
    <source>
        <dbReference type="ARBA" id="ARBA00023235"/>
    </source>
</evidence>
<dbReference type="PIRSF" id="PIRSF016184">
    <property type="entry name" value="PhzC_PhzF"/>
    <property type="match status" value="1"/>
</dbReference>
<dbReference type="AlphaFoldDB" id="A0A0H3WS99"/>
<gene>
    <name evidence="4" type="ORF">AB870_03700</name>
</gene>
<dbReference type="PANTHER" id="PTHR13774">
    <property type="entry name" value="PHENAZINE BIOSYNTHESIS PROTEIN"/>
    <property type="match status" value="1"/>
</dbReference>
<dbReference type="Proteomes" id="UP000035651">
    <property type="component" value="Chromosome"/>
</dbReference>
<dbReference type="GO" id="GO:0005737">
    <property type="term" value="C:cytoplasm"/>
    <property type="evidence" value="ECO:0007669"/>
    <property type="project" value="TreeGrafter"/>
</dbReference>
<feature type="active site" evidence="3">
    <location>
        <position position="55"/>
    </location>
</feature>
<organism evidence="4 5">
    <name type="scientific">Pandoraea faecigallinarum</name>
    <dbReference type="NCBI Taxonomy" id="656179"/>
    <lineage>
        <taxon>Bacteria</taxon>
        <taxon>Pseudomonadati</taxon>
        <taxon>Pseudomonadota</taxon>
        <taxon>Betaproteobacteria</taxon>
        <taxon>Burkholderiales</taxon>
        <taxon>Burkholderiaceae</taxon>
        <taxon>Pandoraea</taxon>
    </lineage>
</organism>
<evidence type="ECO:0000256" key="1">
    <source>
        <dbReference type="ARBA" id="ARBA00008270"/>
    </source>
</evidence>
<evidence type="ECO:0000256" key="3">
    <source>
        <dbReference type="PIRSR" id="PIRSR016184-1"/>
    </source>
</evidence>
<dbReference type="InterPro" id="IPR003719">
    <property type="entry name" value="Phenazine_PhzF-like"/>
</dbReference>
<dbReference type="SUPFAM" id="SSF54506">
    <property type="entry name" value="Diaminopimelate epimerase-like"/>
    <property type="match status" value="1"/>
</dbReference>
<keyword evidence="5" id="KW-1185">Reference proteome</keyword>
<proteinExistence type="inferred from homology"/>
<dbReference type="PANTHER" id="PTHR13774:SF39">
    <property type="entry name" value="BIOSYNTHESIS PROTEIN, PUTATIVE-RELATED"/>
    <property type="match status" value="1"/>
</dbReference>
<protein>
    <submittedName>
        <fullName evidence="4">Phenazine biosynthesis protein</fullName>
    </submittedName>
</protein>
<dbReference type="RefSeq" id="WP_047905371.1">
    <property type="nucleotide sequence ID" value="NZ_CP011807.3"/>
</dbReference>